<dbReference type="Pfam" id="PF12725">
    <property type="entry name" value="DUF3810"/>
    <property type="match status" value="1"/>
</dbReference>
<comment type="caution">
    <text evidence="2">The sequence shown here is derived from an EMBL/GenBank/DDBJ whole genome shotgun (WGS) entry which is preliminary data.</text>
</comment>
<proteinExistence type="predicted"/>
<reference evidence="2" key="2">
    <citation type="journal article" date="2021" name="PeerJ">
        <title>Extensive microbial diversity within the chicken gut microbiome revealed by metagenomics and culture.</title>
        <authorList>
            <person name="Gilroy R."/>
            <person name="Ravi A."/>
            <person name="Getino M."/>
            <person name="Pursley I."/>
            <person name="Horton D.L."/>
            <person name="Alikhan N.F."/>
            <person name="Baker D."/>
            <person name="Gharbi K."/>
            <person name="Hall N."/>
            <person name="Watson M."/>
            <person name="Adriaenssens E.M."/>
            <person name="Foster-Nyarko E."/>
            <person name="Jarju S."/>
            <person name="Secka A."/>
            <person name="Antonio M."/>
            <person name="Oren A."/>
            <person name="Chaudhuri R.R."/>
            <person name="La Ragione R."/>
            <person name="Hildebrand F."/>
            <person name="Pallen M.J."/>
        </authorList>
    </citation>
    <scope>NUCLEOTIDE SEQUENCE</scope>
    <source>
        <strain evidence="2">ChiHjej12B11-7776</strain>
    </source>
</reference>
<keyword evidence="1" id="KW-1133">Transmembrane helix</keyword>
<dbReference type="EMBL" id="DVOC01000054">
    <property type="protein sequence ID" value="HIU90972.1"/>
    <property type="molecule type" value="Genomic_DNA"/>
</dbReference>
<evidence type="ECO:0000256" key="1">
    <source>
        <dbReference type="SAM" id="Phobius"/>
    </source>
</evidence>
<keyword evidence="1" id="KW-0472">Membrane</keyword>
<protein>
    <submittedName>
        <fullName evidence="2">DUF3810 domain-containing protein</fullName>
    </submittedName>
</protein>
<sequence length="391" mass="44142">MTIKKKLTAKAISLAALVAVAGVLLALKNNERVCEFFATTFARGWIFLFGHIFGWLPVSVYEVLLIAAIAGAIVCLVLLIRDLIKKHWQKALSLTLSVCIAVASFVCVYTATASFSYNRAPLPQSVYAEYQEEDFSYEQAVELAENLIDKMNEAYFATEHDENGNIVYPYTFKELSDLVAQQYQRLTDDYFSSYTPPAKRILNKWIMSQMHIVGVFFAPTGEVNVNGNENNLFLPSTMAHEMAHAKGVMREYEADIVSRYVLATSENPYLCYGTLVQLSSYALSLVGKYPDSRQDYERLYNSVAAGIRLERQNYNEFYAQFTLLDDVGEFFNDIYLKLQQQQGGTESYEKPGETQGTGQVDGDGEEIVQIVRFSGAENLLIHLYKQGEFHD</sequence>
<reference evidence="2" key="1">
    <citation type="submission" date="2020-10" db="EMBL/GenBank/DDBJ databases">
        <authorList>
            <person name="Gilroy R."/>
        </authorList>
    </citation>
    <scope>NUCLEOTIDE SEQUENCE</scope>
    <source>
        <strain evidence="2">ChiHjej12B11-7776</strain>
    </source>
</reference>
<feature type="transmembrane region" description="Helical" evidence="1">
    <location>
        <begin position="92"/>
        <end position="111"/>
    </location>
</feature>
<keyword evidence="1" id="KW-0812">Transmembrane</keyword>
<dbReference type="InterPro" id="IPR024294">
    <property type="entry name" value="DUF3810"/>
</dbReference>
<accession>A0A9D1SQE8</accession>
<name>A0A9D1SQE8_9BACT</name>
<gene>
    <name evidence="2" type="ORF">IAC72_03080</name>
</gene>
<evidence type="ECO:0000313" key="3">
    <source>
        <dbReference type="Proteomes" id="UP000886852"/>
    </source>
</evidence>
<dbReference type="Proteomes" id="UP000886852">
    <property type="component" value="Unassembled WGS sequence"/>
</dbReference>
<evidence type="ECO:0000313" key="2">
    <source>
        <dbReference type="EMBL" id="HIU90972.1"/>
    </source>
</evidence>
<dbReference type="AlphaFoldDB" id="A0A9D1SQE8"/>
<organism evidence="2 3">
    <name type="scientific">Candidatus Fimimonas merdipullorum</name>
    <dbReference type="NCBI Taxonomy" id="2840822"/>
    <lineage>
        <taxon>Bacteria</taxon>
        <taxon>Pseudomonadati</taxon>
        <taxon>Myxococcota</taxon>
        <taxon>Myxococcia</taxon>
        <taxon>Myxococcales</taxon>
        <taxon>Cystobacterineae</taxon>
        <taxon>Myxococcaceae</taxon>
        <taxon>Myxococcaceae incertae sedis</taxon>
        <taxon>Candidatus Fimimonas</taxon>
    </lineage>
</organism>
<feature type="transmembrane region" description="Helical" evidence="1">
    <location>
        <begin position="63"/>
        <end position="80"/>
    </location>
</feature>